<dbReference type="AlphaFoldDB" id="A0A8J2UHT1"/>
<dbReference type="InterPro" id="IPR023974">
    <property type="entry name" value="HxsD"/>
</dbReference>
<dbReference type="Proteomes" id="UP000607559">
    <property type="component" value="Unassembled WGS sequence"/>
</dbReference>
<accession>A0A8J2UHT1</accession>
<proteinExistence type="predicted"/>
<keyword evidence="2" id="KW-1185">Reference proteome</keyword>
<organism evidence="1 2">
    <name type="scientific">Puia dinghuensis</name>
    <dbReference type="NCBI Taxonomy" id="1792502"/>
    <lineage>
        <taxon>Bacteria</taxon>
        <taxon>Pseudomonadati</taxon>
        <taxon>Bacteroidota</taxon>
        <taxon>Chitinophagia</taxon>
        <taxon>Chitinophagales</taxon>
        <taxon>Chitinophagaceae</taxon>
        <taxon>Puia</taxon>
    </lineage>
</organism>
<name>A0A8J2UHT1_9BACT</name>
<dbReference type="RefSeq" id="WP_188936846.1">
    <property type="nucleotide sequence ID" value="NZ_BMJC01000005.1"/>
</dbReference>
<sequence length="131" mass="14841">MEKKNLIRNGEIVVYVDASLFSRDVVIKSLYWYGDKFHTQVSAEMNAYVVVLKPMANAAIKEEDLGYYLQKFERDIVDFSLREVVNKETTNIRELLVAKAFSNGEFDEAPPGNVSDAVGFDPMSIPINDAR</sequence>
<evidence type="ECO:0000313" key="1">
    <source>
        <dbReference type="EMBL" id="GGB19922.1"/>
    </source>
</evidence>
<protein>
    <recommendedName>
        <fullName evidence="3">His-Xaa-Ser system protein HxsD</fullName>
    </recommendedName>
</protein>
<comment type="caution">
    <text evidence="1">The sequence shown here is derived from an EMBL/GenBank/DDBJ whole genome shotgun (WGS) entry which is preliminary data.</text>
</comment>
<evidence type="ECO:0008006" key="3">
    <source>
        <dbReference type="Google" id="ProtNLM"/>
    </source>
</evidence>
<dbReference type="EMBL" id="BMJC01000005">
    <property type="protein sequence ID" value="GGB19922.1"/>
    <property type="molecule type" value="Genomic_DNA"/>
</dbReference>
<dbReference type="NCBIfam" id="TIGR03976">
    <property type="entry name" value="chp_LLNDYxLRE"/>
    <property type="match status" value="1"/>
</dbReference>
<gene>
    <name evidence="1" type="ORF">GCM10011511_49620</name>
</gene>
<evidence type="ECO:0000313" key="2">
    <source>
        <dbReference type="Proteomes" id="UP000607559"/>
    </source>
</evidence>
<reference evidence="1" key="2">
    <citation type="submission" date="2020-09" db="EMBL/GenBank/DDBJ databases">
        <authorList>
            <person name="Sun Q."/>
            <person name="Zhou Y."/>
        </authorList>
    </citation>
    <scope>NUCLEOTIDE SEQUENCE</scope>
    <source>
        <strain evidence="1">CGMCC 1.15448</strain>
    </source>
</reference>
<reference evidence="1" key="1">
    <citation type="journal article" date="2014" name="Int. J. Syst. Evol. Microbiol.">
        <title>Complete genome sequence of Corynebacterium casei LMG S-19264T (=DSM 44701T), isolated from a smear-ripened cheese.</title>
        <authorList>
            <consortium name="US DOE Joint Genome Institute (JGI-PGF)"/>
            <person name="Walter F."/>
            <person name="Albersmeier A."/>
            <person name="Kalinowski J."/>
            <person name="Ruckert C."/>
        </authorList>
    </citation>
    <scope>NUCLEOTIDE SEQUENCE</scope>
    <source>
        <strain evidence="1">CGMCC 1.15448</strain>
    </source>
</reference>